<reference evidence="15" key="1">
    <citation type="submission" date="2010-02" db="EMBL/GenBank/DDBJ databases">
        <title>Complete sequence of Desulfurivibrio alkaliphilus AHT2.</title>
        <authorList>
            <consortium name="US DOE Joint Genome Institute"/>
            <person name="Pitluck S."/>
            <person name="Chertkov O."/>
            <person name="Detter J.C."/>
            <person name="Han C."/>
            <person name="Tapia R."/>
            <person name="Larimer F."/>
            <person name="Land M."/>
            <person name="Hauser L."/>
            <person name="Kyrpides N."/>
            <person name="Mikhailova N."/>
            <person name="Sorokin D.Y."/>
            <person name="Muyzer G."/>
            <person name="Woyke T."/>
        </authorList>
    </citation>
    <scope>NUCLEOTIDE SEQUENCE [LARGE SCALE GENOMIC DNA]</scope>
    <source>
        <strain evidence="15">DSM 19089 / UNIQEM U267 / AHT2</strain>
    </source>
</reference>
<dbReference type="PRINTS" id="PR00303">
    <property type="entry name" value="SECYTRNLCASE"/>
</dbReference>
<feature type="transmembrane region" description="Helical" evidence="10">
    <location>
        <begin position="215"/>
        <end position="233"/>
    </location>
</feature>
<dbReference type="SUPFAM" id="SSF103491">
    <property type="entry name" value="Preprotein translocase SecY subunit"/>
    <property type="match status" value="1"/>
</dbReference>
<evidence type="ECO:0000256" key="4">
    <source>
        <dbReference type="ARBA" id="ARBA00022692"/>
    </source>
</evidence>
<protein>
    <recommendedName>
        <fullName evidence="9 10">Protein translocase subunit SecY</fullName>
    </recommendedName>
</protein>
<dbReference type="GO" id="GO:0005886">
    <property type="term" value="C:plasma membrane"/>
    <property type="evidence" value="ECO:0007669"/>
    <property type="project" value="UniProtKB-SubCell"/>
</dbReference>
<dbReference type="InterPro" id="IPR023201">
    <property type="entry name" value="SecY_dom_sf"/>
</dbReference>
<keyword evidence="10" id="KW-0997">Cell inner membrane</keyword>
<evidence type="ECO:0000256" key="1">
    <source>
        <dbReference type="ARBA" id="ARBA00004141"/>
    </source>
</evidence>
<keyword evidence="4 10" id="KW-0812">Transmembrane</keyword>
<dbReference type="OrthoDB" id="9809248at2"/>
<keyword evidence="10" id="KW-1003">Cell membrane</keyword>
<dbReference type="PANTHER" id="PTHR10906">
    <property type="entry name" value="SECY/SEC61-ALPHA FAMILY MEMBER"/>
    <property type="match status" value="1"/>
</dbReference>
<dbReference type="RefSeq" id="WP_013163655.1">
    <property type="nucleotide sequence ID" value="NC_014216.1"/>
</dbReference>
<dbReference type="KEGG" id="dak:DaAHT2_1432"/>
<evidence type="ECO:0000256" key="7">
    <source>
        <dbReference type="ARBA" id="ARBA00023010"/>
    </source>
</evidence>
<keyword evidence="3 10" id="KW-0813">Transport</keyword>
<feature type="transmembrane region" description="Helical" evidence="10">
    <location>
        <begin position="389"/>
        <end position="409"/>
    </location>
</feature>
<feature type="transmembrane region" description="Helical" evidence="10">
    <location>
        <begin position="150"/>
        <end position="171"/>
    </location>
</feature>
<keyword evidence="5 10" id="KW-0653">Protein transport</keyword>
<keyword evidence="8 10" id="KW-0472">Membrane</keyword>
<proteinExistence type="inferred from homology"/>
<feature type="transmembrane region" description="Helical" evidence="10">
    <location>
        <begin position="302"/>
        <end position="327"/>
    </location>
</feature>
<dbReference type="InterPro" id="IPR026593">
    <property type="entry name" value="SecY"/>
</dbReference>
<dbReference type="PIRSF" id="PIRSF004557">
    <property type="entry name" value="SecY"/>
    <property type="match status" value="1"/>
</dbReference>
<dbReference type="Pfam" id="PF00344">
    <property type="entry name" value="SecY"/>
    <property type="match status" value="1"/>
</dbReference>
<evidence type="ECO:0000256" key="6">
    <source>
        <dbReference type="ARBA" id="ARBA00022989"/>
    </source>
</evidence>
<evidence type="ECO:0000256" key="3">
    <source>
        <dbReference type="ARBA" id="ARBA00022448"/>
    </source>
</evidence>
<dbReference type="PROSITE" id="PS00756">
    <property type="entry name" value="SECY_2"/>
    <property type="match status" value="1"/>
</dbReference>
<evidence type="ECO:0000256" key="13">
    <source>
        <dbReference type="RuleBase" id="RU004349"/>
    </source>
</evidence>
<dbReference type="Gene3D" id="1.10.3370.10">
    <property type="entry name" value="SecY subunit domain"/>
    <property type="match status" value="1"/>
</dbReference>
<comment type="subunit">
    <text evidence="10">Component of the Sec protein translocase complex. Heterotrimer consisting of SecY, SecE and SecG subunits. The heterotrimers can form oligomers, although 1 heterotrimer is thought to be able to translocate proteins. Interacts with the ribosome. Interacts with SecDF, and other proteins may be involved. Interacts with SecA.</text>
</comment>
<evidence type="ECO:0000256" key="2">
    <source>
        <dbReference type="ARBA" id="ARBA00005751"/>
    </source>
</evidence>
<dbReference type="STRING" id="589865.DaAHT2_1432"/>
<dbReference type="HAMAP" id="MF_01465">
    <property type="entry name" value="SecY"/>
    <property type="match status" value="1"/>
</dbReference>
<dbReference type="FunCoup" id="D6Z3K2">
    <property type="interactions" value="414"/>
</dbReference>
<name>D6Z3K2_DESAT</name>
<evidence type="ECO:0000313" key="15">
    <source>
        <dbReference type="Proteomes" id="UP000001508"/>
    </source>
</evidence>
<dbReference type="InterPro" id="IPR002208">
    <property type="entry name" value="SecY/SEC61-alpha"/>
</dbReference>
<evidence type="ECO:0000256" key="10">
    <source>
        <dbReference type="HAMAP-Rule" id="MF_01465"/>
    </source>
</evidence>
<comment type="caution">
    <text evidence="10">Lacks conserved residue(s) required for the propagation of feature annotation.</text>
</comment>
<dbReference type="GO" id="GO:0065002">
    <property type="term" value="P:intracellular protein transmembrane transport"/>
    <property type="evidence" value="ECO:0007669"/>
    <property type="project" value="UniProtKB-UniRule"/>
</dbReference>
<comment type="similarity">
    <text evidence="2 10 13">Belongs to the SecY/SEC61-alpha family.</text>
</comment>
<organism evidence="14 15">
    <name type="scientific">Desulfurivibrio alkaliphilus (strain DSM 19089 / UNIQEM U267 / AHT2)</name>
    <dbReference type="NCBI Taxonomy" id="589865"/>
    <lineage>
        <taxon>Bacteria</taxon>
        <taxon>Pseudomonadati</taxon>
        <taxon>Thermodesulfobacteriota</taxon>
        <taxon>Desulfobulbia</taxon>
        <taxon>Desulfobulbales</taxon>
        <taxon>Desulfobulbaceae</taxon>
        <taxon>Desulfurivibrio</taxon>
    </lineage>
</organism>
<gene>
    <name evidence="10" type="primary">secY</name>
    <name evidence="14" type="ordered locus">DaAHT2_1432</name>
</gene>
<dbReference type="NCBIfam" id="TIGR00967">
    <property type="entry name" value="3a0501s007"/>
    <property type="match status" value="1"/>
</dbReference>
<dbReference type="Proteomes" id="UP000001508">
    <property type="component" value="Chromosome"/>
</dbReference>
<feature type="transmembrane region" description="Helical" evidence="10">
    <location>
        <begin position="183"/>
        <end position="203"/>
    </location>
</feature>
<evidence type="ECO:0000256" key="8">
    <source>
        <dbReference type="ARBA" id="ARBA00023136"/>
    </source>
</evidence>
<keyword evidence="7 10" id="KW-0811">Translocation</keyword>
<dbReference type="EMBL" id="CP001940">
    <property type="protein sequence ID" value="ADH86127.1"/>
    <property type="molecule type" value="Genomic_DNA"/>
</dbReference>
<dbReference type="GO" id="GO:0006605">
    <property type="term" value="P:protein targeting"/>
    <property type="evidence" value="ECO:0007669"/>
    <property type="project" value="UniProtKB-UniRule"/>
</dbReference>
<dbReference type="GO" id="GO:0043952">
    <property type="term" value="P:protein transport by the Sec complex"/>
    <property type="evidence" value="ECO:0007669"/>
    <property type="project" value="UniProtKB-UniRule"/>
</dbReference>
<sequence>MQAGVGSAAGIPELRRRIFFTLAMLAVYRAGVQVPTPGVNGEAITAFFEQVGGLFDMFNMFSGGALENFSIFALGIMPYISASIIFQLLTVVVPYLEALKKEGESGRQKITQYTRYATIGLAMIQGIIISIGLEGMTAPGELPIVIEPGWGFRLTTMITLTCGTAFVMWLGEQMTERGIGNGISLIIYAGILASMPAAIANTFQMAGTGELPMVFLPLLLVMVLAVTGFIVFVETAQRRIPVQYAKRMVGRRMYGGQQSHLPLKVNMAGVIPAIFASSLMMFPETMGNFIHIDWVQRASAFMAWGSLPHTVVFVVFLIFFCFFYVAVTFNPVDVADNLKRNGGFVPGVRPGKKTADFLDKVITRLTVVGAAYMSAICVLPTVLINEFNVPFYFGGTALLIVVVVSIDTIGQIESHTMMRNYDGFLKQGRFKGRR</sequence>
<keyword evidence="15" id="KW-1185">Reference proteome</keyword>
<dbReference type="HOGENOM" id="CLU_030313_0_2_7"/>
<feature type="transmembrane region" description="Helical" evidence="10">
    <location>
        <begin position="361"/>
        <end position="383"/>
    </location>
</feature>
<evidence type="ECO:0000313" key="14">
    <source>
        <dbReference type="EMBL" id="ADH86127.1"/>
    </source>
</evidence>
<dbReference type="eggNOG" id="COG0201">
    <property type="taxonomic scope" value="Bacteria"/>
</dbReference>
<dbReference type="FunFam" id="1.10.3370.10:FF:000001">
    <property type="entry name" value="Preprotein translocase subunit SecY"/>
    <property type="match status" value="1"/>
</dbReference>
<dbReference type="InterPro" id="IPR030659">
    <property type="entry name" value="SecY_CS"/>
</dbReference>
<feature type="transmembrane region" description="Helical" evidence="10">
    <location>
        <begin position="69"/>
        <end position="96"/>
    </location>
</feature>
<evidence type="ECO:0000256" key="9">
    <source>
        <dbReference type="ARBA" id="ARBA00039733"/>
    </source>
</evidence>
<evidence type="ECO:0000256" key="11">
    <source>
        <dbReference type="RuleBase" id="RU000537"/>
    </source>
</evidence>
<feature type="transmembrane region" description="Helical" evidence="10">
    <location>
        <begin position="261"/>
        <end position="282"/>
    </location>
</feature>
<comment type="function">
    <text evidence="10 11">The central subunit of the protein translocation channel SecYEG. Consists of two halves formed by TMs 1-5 and 6-10. These two domains form a lateral gate at the front which open onto the bilayer between TMs 2 and 7, and are clamped together by SecE at the back. The channel is closed by both a pore ring composed of hydrophobic SecY resides and a short helix (helix 2A) on the extracellular side of the membrane which forms a plug. The plug probably moves laterally to allow the channel to open. The ring and the pore may move independently.</text>
</comment>
<evidence type="ECO:0000256" key="12">
    <source>
        <dbReference type="RuleBase" id="RU003484"/>
    </source>
</evidence>
<keyword evidence="6 10" id="KW-1133">Transmembrane helix</keyword>
<accession>D6Z3K2</accession>
<feature type="transmembrane region" description="Helical" evidence="10">
    <location>
        <begin position="116"/>
        <end position="138"/>
    </location>
</feature>
<comment type="subcellular location">
    <subcellularLocation>
        <location evidence="10">Cell inner membrane</location>
        <topology evidence="10">Multi-pass membrane protein</topology>
    </subcellularLocation>
    <subcellularLocation>
        <location evidence="1 12">Membrane</location>
        <topology evidence="1 12">Multi-pass membrane protein</topology>
    </subcellularLocation>
</comment>
<dbReference type="AlphaFoldDB" id="D6Z3K2"/>
<dbReference type="PROSITE" id="PS00755">
    <property type="entry name" value="SECY_1"/>
    <property type="match status" value="1"/>
</dbReference>
<evidence type="ECO:0000256" key="5">
    <source>
        <dbReference type="ARBA" id="ARBA00022927"/>
    </source>
</evidence>
<dbReference type="InParanoid" id="D6Z3K2"/>